<dbReference type="Proteomes" id="UP001626550">
    <property type="component" value="Unassembled WGS sequence"/>
</dbReference>
<reference evidence="4 5" key="1">
    <citation type="submission" date="2024-11" db="EMBL/GenBank/DDBJ databases">
        <title>Adaptive evolution of stress response genes in parasites aligns with host niche diversity.</title>
        <authorList>
            <person name="Hahn C."/>
            <person name="Resl P."/>
        </authorList>
    </citation>
    <scope>NUCLEOTIDE SEQUENCE [LARGE SCALE GENOMIC DNA]</scope>
    <source>
        <strain evidence="4">EGGRZ-B1_66</strain>
        <tissue evidence="4">Body</tissue>
    </source>
</reference>
<evidence type="ECO:0000313" key="4">
    <source>
        <dbReference type="EMBL" id="KAL3320500.1"/>
    </source>
</evidence>
<protein>
    <submittedName>
        <fullName evidence="4">Uncharacterized protein</fullName>
    </submittedName>
</protein>
<dbReference type="SUPFAM" id="SSF49265">
    <property type="entry name" value="Fibronectin type III"/>
    <property type="match status" value="3"/>
</dbReference>
<feature type="domain" description="Fibronectin type-III" evidence="3">
    <location>
        <begin position="331"/>
        <end position="428"/>
    </location>
</feature>
<dbReference type="PANTHER" id="PTHR46708">
    <property type="entry name" value="TENASCIN"/>
    <property type="match status" value="1"/>
</dbReference>
<feature type="domain" description="Fibronectin type-III" evidence="3">
    <location>
        <begin position="106"/>
        <end position="224"/>
    </location>
</feature>
<feature type="domain" description="Fibronectin type-III" evidence="3">
    <location>
        <begin position="229"/>
        <end position="327"/>
    </location>
</feature>
<dbReference type="AlphaFoldDB" id="A0ABD2QLT5"/>
<dbReference type="SMART" id="SM00060">
    <property type="entry name" value="FN3"/>
    <property type="match status" value="5"/>
</dbReference>
<dbReference type="PROSITE" id="PS50853">
    <property type="entry name" value="FN3"/>
    <property type="match status" value="4"/>
</dbReference>
<keyword evidence="1" id="KW-0677">Repeat</keyword>
<dbReference type="InterPro" id="IPR050991">
    <property type="entry name" value="ECM_Regulatory_Proteins"/>
</dbReference>
<dbReference type="InterPro" id="IPR036179">
    <property type="entry name" value="Ig-like_dom_sf"/>
</dbReference>
<evidence type="ECO:0000256" key="1">
    <source>
        <dbReference type="ARBA" id="ARBA00022737"/>
    </source>
</evidence>
<proteinExistence type="predicted"/>
<evidence type="ECO:0000259" key="2">
    <source>
        <dbReference type="PROSITE" id="PS50835"/>
    </source>
</evidence>
<dbReference type="Gene3D" id="2.60.40.10">
    <property type="entry name" value="Immunoglobulins"/>
    <property type="match status" value="5"/>
</dbReference>
<sequence length="796" mass="89304">MDEFSQCYFVADEPSPPKIDKTVMASEYRIPYMGSVNLTCKAMGNPAPQVWWSTDHGINFDEPKNFLTSIGFKEIDQSRFYVCNALNDLGRVSSNVSVVIIEPPQPPRKPRIRAIGSSYVEVEWVPSESPNVDSYTIVLKPERPSSWSGYDPDFSDLVPKVIQAPNLHRTLNSIPPKTDYLGRLSHNVTNLQPHTNYSFVVKAIGTEDSPPSDSETQFFITEELPPGSTPRAFHGKAIKDDTVSLEWKPPAEPNGIITSYKLYYSTESFEAEAIKSSCREQVISGVQTSTTIHGLVYKQIYYMRIRASNKAGDGPLSELLGVIVAPGIPTSPTNLQAKTESSSRINLFWQKPEMEEQQNFLGYVLKYKADKAENSESPTSEISVSALATAYSLQNLEAGTTYVISLAGKSPQGVGVAAHVKQQTFENVEMKLFIRSLTSHAVELCWLRNLTVLAEAAVNYQFELTSASSLIIPVPVDTCCCFKITSLVANFAYHVKLQAFIRHNASLVNMLDSPVLSFETPPPAVPTAPKFVSIQALNSSAVEIVFQAPEFQPRNVDRYLISWQEDSAEVHMYGQSEKKDSLVPGLRYNQPIRYTIRDLQASTVYRIMVRGENIHGLGKPLIFERIETPETAMRLRMLIMLALSWQTLADVEDNLFLRTVKERDGFKYFEGKFPQDFFVRSKSRINNSFKAPTLMTMTADVCVFLVPYQPQNLRADNINVRDKKGSRLEKFLAAELTWSSPNNTEYSDIWYRLEILPLWIGAEPLSKPIIKTVRAKPGGKVVTTTDELDNLRESLC</sequence>
<dbReference type="PRINTS" id="PR00014">
    <property type="entry name" value="FNTYPEIII"/>
</dbReference>
<evidence type="ECO:0000313" key="5">
    <source>
        <dbReference type="Proteomes" id="UP001626550"/>
    </source>
</evidence>
<dbReference type="InterPro" id="IPR036116">
    <property type="entry name" value="FN3_sf"/>
</dbReference>
<comment type="caution">
    <text evidence="4">The sequence shown here is derived from an EMBL/GenBank/DDBJ whole genome shotgun (WGS) entry which is preliminary data.</text>
</comment>
<gene>
    <name evidence="4" type="ORF">Ciccas_000827</name>
</gene>
<dbReference type="EMBL" id="JBJKFK010000048">
    <property type="protein sequence ID" value="KAL3320500.1"/>
    <property type="molecule type" value="Genomic_DNA"/>
</dbReference>
<dbReference type="PROSITE" id="PS50835">
    <property type="entry name" value="IG_LIKE"/>
    <property type="match status" value="1"/>
</dbReference>
<organism evidence="4 5">
    <name type="scientific">Cichlidogyrus casuarinus</name>
    <dbReference type="NCBI Taxonomy" id="1844966"/>
    <lineage>
        <taxon>Eukaryota</taxon>
        <taxon>Metazoa</taxon>
        <taxon>Spiralia</taxon>
        <taxon>Lophotrochozoa</taxon>
        <taxon>Platyhelminthes</taxon>
        <taxon>Monogenea</taxon>
        <taxon>Monopisthocotylea</taxon>
        <taxon>Dactylogyridea</taxon>
        <taxon>Ancyrocephalidae</taxon>
        <taxon>Cichlidogyrus</taxon>
    </lineage>
</organism>
<feature type="domain" description="Fibronectin type-III" evidence="3">
    <location>
        <begin position="528"/>
        <end position="631"/>
    </location>
</feature>
<feature type="domain" description="Ig-like" evidence="2">
    <location>
        <begin position="17"/>
        <end position="99"/>
    </location>
</feature>
<dbReference type="CDD" id="cd00063">
    <property type="entry name" value="FN3"/>
    <property type="match status" value="4"/>
</dbReference>
<dbReference type="PANTHER" id="PTHR46708:SF2">
    <property type="entry name" value="FIBRONECTIN TYPE-III DOMAIN-CONTAINING PROTEIN"/>
    <property type="match status" value="1"/>
</dbReference>
<dbReference type="Pfam" id="PF00041">
    <property type="entry name" value="fn3"/>
    <property type="match status" value="4"/>
</dbReference>
<dbReference type="SUPFAM" id="SSF48726">
    <property type="entry name" value="Immunoglobulin"/>
    <property type="match status" value="1"/>
</dbReference>
<dbReference type="InterPro" id="IPR003961">
    <property type="entry name" value="FN3_dom"/>
</dbReference>
<accession>A0ABD2QLT5</accession>
<dbReference type="InterPro" id="IPR007110">
    <property type="entry name" value="Ig-like_dom"/>
</dbReference>
<keyword evidence="5" id="KW-1185">Reference proteome</keyword>
<evidence type="ECO:0000259" key="3">
    <source>
        <dbReference type="PROSITE" id="PS50853"/>
    </source>
</evidence>
<dbReference type="InterPro" id="IPR013783">
    <property type="entry name" value="Ig-like_fold"/>
</dbReference>
<name>A0ABD2QLT5_9PLAT</name>